<dbReference type="GO" id="GO:0005840">
    <property type="term" value="C:ribosome"/>
    <property type="evidence" value="ECO:0007669"/>
    <property type="project" value="UniProtKB-KW"/>
</dbReference>
<evidence type="ECO:0000256" key="1">
    <source>
        <dbReference type="ARBA" id="ARBA00003362"/>
    </source>
</evidence>
<reference evidence="5" key="1">
    <citation type="submission" date="2025-08" db="UniProtKB">
        <authorList>
            <consortium name="Ensembl"/>
        </authorList>
    </citation>
    <scope>IDENTIFICATION</scope>
</reference>
<protein>
    <submittedName>
        <fullName evidence="5">Uncharacterized protein</fullName>
    </submittedName>
</protein>
<evidence type="ECO:0000256" key="2">
    <source>
        <dbReference type="ARBA" id="ARBA00005436"/>
    </source>
</evidence>
<name>A0A8C7A348_NEOVI</name>
<accession>A0A8C7A348</accession>
<dbReference type="InterPro" id="IPR038716">
    <property type="entry name" value="P1/P2_N_sf"/>
</dbReference>
<evidence type="ECO:0000313" key="5">
    <source>
        <dbReference type="Ensembl" id="ENSNVIP00000002633.1"/>
    </source>
</evidence>
<keyword evidence="3" id="KW-0689">Ribosomal protein</keyword>
<dbReference type="Proteomes" id="UP000694425">
    <property type="component" value="Unplaced"/>
</dbReference>
<dbReference type="Gene3D" id="1.10.10.1410">
    <property type="match status" value="1"/>
</dbReference>
<dbReference type="Ensembl" id="ENSNVIT00000003063.1">
    <property type="protein sequence ID" value="ENSNVIP00000002633.1"/>
    <property type="gene ID" value="ENSNVIG00000002125.1"/>
</dbReference>
<comment type="function">
    <text evidence="1">Plays an important role in the elongation step of protein synthesis.</text>
</comment>
<keyword evidence="4" id="KW-0687">Ribonucleoprotein</keyword>
<sequence>MASVSEISYIYSAHVLRDHEVTVTEEKTNQRKKNQGSLMMTLALVFLTKPLLNLFNKKLNS</sequence>
<organism evidence="5 6">
    <name type="scientific">Neovison vison</name>
    <name type="common">American mink</name>
    <name type="synonym">Mustela vison</name>
    <dbReference type="NCBI Taxonomy" id="452646"/>
    <lineage>
        <taxon>Eukaryota</taxon>
        <taxon>Metazoa</taxon>
        <taxon>Chordata</taxon>
        <taxon>Craniata</taxon>
        <taxon>Vertebrata</taxon>
        <taxon>Euteleostomi</taxon>
        <taxon>Mammalia</taxon>
        <taxon>Eutheria</taxon>
        <taxon>Laurasiatheria</taxon>
        <taxon>Carnivora</taxon>
        <taxon>Caniformia</taxon>
        <taxon>Musteloidea</taxon>
        <taxon>Mustelidae</taxon>
        <taxon>Mustelinae</taxon>
        <taxon>Neogale</taxon>
    </lineage>
</organism>
<keyword evidence="6" id="KW-1185">Reference proteome</keyword>
<evidence type="ECO:0000313" key="6">
    <source>
        <dbReference type="Proteomes" id="UP000694425"/>
    </source>
</evidence>
<dbReference type="AlphaFoldDB" id="A0A8C7A348"/>
<proteinExistence type="inferred from homology"/>
<evidence type="ECO:0000256" key="4">
    <source>
        <dbReference type="ARBA" id="ARBA00023274"/>
    </source>
</evidence>
<reference evidence="5" key="2">
    <citation type="submission" date="2025-09" db="UniProtKB">
        <authorList>
            <consortium name="Ensembl"/>
        </authorList>
    </citation>
    <scope>IDENTIFICATION</scope>
</reference>
<evidence type="ECO:0000256" key="3">
    <source>
        <dbReference type="ARBA" id="ARBA00022980"/>
    </source>
</evidence>
<dbReference type="GO" id="GO:1990904">
    <property type="term" value="C:ribonucleoprotein complex"/>
    <property type="evidence" value="ECO:0007669"/>
    <property type="project" value="UniProtKB-KW"/>
</dbReference>
<dbReference type="GeneTree" id="ENSGT01140000282711"/>
<comment type="similarity">
    <text evidence="2">Belongs to the eukaryotic ribosomal protein P1/P2 family.</text>
</comment>